<dbReference type="Proteomes" id="UP000613740">
    <property type="component" value="Unassembled WGS sequence"/>
</dbReference>
<evidence type="ECO:0000313" key="3">
    <source>
        <dbReference type="Proteomes" id="UP000613740"/>
    </source>
</evidence>
<feature type="region of interest" description="Disordered" evidence="1">
    <location>
        <begin position="508"/>
        <end position="556"/>
    </location>
</feature>
<feature type="region of interest" description="Disordered" evidence="1">
    <location>
        <begin position="404"/>
        <end position="441"/>
    </location>
</feature>
<proteinExistence type="predicted"/>
<feature type="region of interest" description="Disordered" evidence="1">
    <location>
        <begin position="169"/>
        <end position="265"/>
    </location>
</feature>
<feature type="region of interest" description="Disordered" evidence="1">
    <location>
        <begin position="633"/>
        <end position="665"/>
    </location>
</feature>
<evidence type="ECO:0000313" key="2">
    <source>
        <dbReference type="EMBL" id="KAG2430683.1"/>
    </source>
</evidence>
<feature type="compositionally biased region" description="Low complexity" evidence="1">
    <location>
        <begin position="425"/>
        <end position="441"/>
    </location>
</feature>
<accession>A0A835SVM6</accession>
<reference evidence="2" key="1">
    <citation type="journal article" date="2020" name="bioRxiv">
        <title>Comparative genomics of Chlamydomonas.</title>
        <authorList>
            <person name="Craig R.J."/>
            <person name="Hasan A.R."/>
            <person name="Ness R.W."/>
            <person name="Keightley P.D."/>
        </authorList>
    </citation>
    <scope>NUCLEOTIDE SEQUENCE</scope>
    <source>
        <strain evidence="2">CCAP 11/173</strain>
    </source>
</reference>
<dbReference type="OrthoDB" id="553225at2759"/>
<sequence>MTFSALDALATICTAELAESEEKNANSARKRKALASQFHQTAFDTGLAFTAPAGQAPEVSCSAPFLQFGMSSTSQRISSRPAFVSEPGVPLLPLAPASAMKLATPLSHGPPITAAGQGDTWTLPAAKRRGVVSAGGVPMVLSLGHANHFGSAAATRSHDVMRPLMPFPLETPDLARKPLPERSPASGRQQPMRALSPTGAVWQHAAPLRVSPTGSGASDGPCSLTGGAGLSGTASAFRPAPERLGRSPPCSPSPSPSAAGTDSDAEQQQLLLEDPATCVSRIVQSPSKGGPGLLEKMKLAQVLLTHRDMLNPEQVQMVVTHLSTVLQSADAQQLARQAAAQQRPHHHHDLADACQLTSERRLSATAGCSGDPYGGRTTASGSLPLKVSDEAIAAAAAAGLTGATHGAASSSSSHTRGGEHDSHLPRATASSAPAAASPGRAYQLAQRLQSLPRGGGAVEDDDEVALGRLAGAGCGGVAGGLLHSNSMECSNNADDVARLSSLLPPRFGSSGASDVSSLLARPPRRSSSELHMPFSTLQQQQQPLPTPSVPSPAAALSPQLPLLRPAQPQSQLGGAVRPQPSSHIMMAPAAHSLHERSDLLLGALAQRASAASGRGLDANGNSSAAVLQRLQAQHGQLHGRQFQAAAQQPQQRQQYPQHPRQQHVPHLHDRSMALPVPQLQHALHWGAREAAPATPAAVALMSAAQLPHARRGGMGLGASDGGCADGFVFVSRHGCDRGAARGAMLGPPEGSGNIKAALRH</sequence>
<comment type="caution">
    <text evidence="2">The sequence shown here is derived from an EMBL/GenBank/DDBJ whole genome shotgun (WGS) entry which is preliminary data.</text>
</comment>
<keyword evidence="3" id="KW-1185">Reference proteome</keyword>
<name>A0A835SVM6_9CHLO</name>
<feature type="region of interest" description="Disordered" evidence="1">
    <location>
        <begin position="741"/>
        <end position="760"/>
    </location>
</feature>
<gene>
    <name evidence="2" type="ORF">HYH02_013680</name>
</gene>
<dbReference type="AlphaFoldDB" id="A0A835SVM6"/>
<dbReference type="EMBL" id="JAEHOD010000078">
    <property type="protein sequence ID" value="KAG2430683.1"/>
    <property type="molecule type" value="Genomic_DNA"/>
</dbReference>
<protein>
    <submittedName>
        <fullName evidence="2">Uncharacterized protein</fullName>
    </submittedName>
</protein>
<feature type="compositionally biased region" description="Low complexity" evidence="1">
    <location>
        <begin position="404"/>
        <end position="415"/>
    </location>
</feature>
<organism evidence="2 3">
    <name type="scientific">Chlamydomonas schloesseri</name>
    <dbReference type="NCBI Taxonomy" id="2026947"/>
    <lineage>
        <taxon>Eukaryota</taxon>
        <taxon>Viridiplantae</taxon>
        <taxon>Chlorophyta</taxon>
        <taxon>core chlorophytes</taxon>
        <taxon>Chlorophyceae</taxon>
        <taxon>CS clade</taxon>
        <taxon>Chlamydomonadales</taxon>
        <taxon>Chlamydomonadaceae</taxon>
        <taxon>Chlamydomonas</taxon>
    </lineage>
</organism>
<evidence type="ECO:0000256" key="1">
    <source>
        <dbReference type="SAM" id="MobiDB-lite"/>
    </source>
</evidence>
<feature type="compositionally biased region" description="Low complexity" evidence="1">
    <location>
        <begin position="640"/>
        <end position="659"/>
    </location>
</feature>